<name>A0A2N8ZNF2_9VIBR</name>
<dbReference type="OrthoDB" id="5880478at2"/>
<dbReference type="EMBL" id="LT960611">
    <property type="protein sequence ID" value="SON51584.1"/>
    <property type="molecule type" value="Genomic_DNA"/>
</dbReference>
<sequence>MEDPHQFFAVPKHMNKGRRLVGFPMDEVLPAFVTFGLAFWLGHEMIGMVIAMAWFGGLRYIKSQYGDHIIAQASYWWGASFMKRVLFTRTPAASKRYWIY</sequence>
<gene>
    <name evidence="5" type="primary">traL</name>
    <name evidence="3" type="ORF">VTAP4600_A3637</name>
    <name evidence="4" type="ORF">VTAP4600_B1812</name>
    <name evidence="5" type="ORF">VTAP4600_P0009</name>
</gene>
<protein>
    <recommendedName>
        <fullName evidence="1">Protein TraL</fullName>
    </recommendedName>
</protein>
<geneLocation type="plasmid" evidence="6">
    <name>p</name>
</geneLocation>
<dbReference type="KEGG" id="vta:B1812"/>
<dbReference type="AlphaFoldDB" id="A0A2N8ZNF2"/>
<dbReference type="Pfam" id="PF07178">
    <property type="entry name" value="TraL"/>
    <property type="match status" value="1"/>
</dbReference>
<dbReference type="KEGG" id="vta:A3637"/>
<evidence type="ECO:0000313" key="4">
    <source>
        <dbReference type="EMBL" id="SON53423.1"/>
    </source>
</evidence>
<keyword evidence="6" id="KW-1185">Reference proteome</keyword>
<dbReference type="InterPro" id="IPR009838">
    <property type="entry name" value="T4SS_TraL"/>
</dbReference>
<keyword evidence="2" id="KW-0812">Transmembrane</keyword>
<dbReference type="RefSeq" id="WP_012396993.1">
    <property type="nucleotide sequence ID" value="NZ_LT960611.1"/>
</dbReference>
<dbReference type="NCBIfam" id="TIGR02762">
    <property type="entry name" value="TraL_TIGR"/>
    <property type="match status" value="1"/>
</dbReference>
<dbReference type="Proteomes" id="UP000235828">
    <property type="component" value="Plasmid P"/>
</dbReference>
<reference evidence="5 6" key="1">
    <citation type="submission" date="2017-10" db="EMBL/GenBank/DDBJ databases">
        <authorList>
            <person name="Banno H."/>
            <person name="Chua N.-H."/>
        </authorList>
    </citation>
    <scope>NUCLEOTIDE SEQUENCE [LARGE SCALE GENOMIC DNA]</scope>
    <source>
        <strain evidence="5">Vibrio tapetis CECT4600</strain>
        <plasmid evidence="6">Plasmid p</plasmid>
    </source>
</reference>
<dbReference type="EMBL" id="LT960613">
    <property type="protein sequence ID" value="SON53453.1"/>
    <property type="molecule type" value="Genomic_DNA"/>
</dbReference>
<keyword evidence="5" id="KW-0614">Plasmid</keyword>
<keyword evidence="1" id="KW-0998">Cell outer membrane</keyword>
<evidence type="ECO:0000313" key="6">
    <source>
        <dbReference type="Proteomes" id="UP000235828"/>
    </source>
</evidence>
<dbReference type="GO" id="GO:0009297">
    <property type="term" value="P:pilus assembly"/>
    <property type="evidence" value="ECO:0007669"/>
    <property type="project" value="UniProtKB-UniRule"/>
</dbReference>
<accession>A0A2N8ZNF2</accession>
<dbReference type="Proteomes" id="UP000235828">
    <property type="component" value="Chromosome A"/>
</dbReference>
<dbReference type="GO" id="GO:0009279">
    <property type="term" value="C:cell outer membrane"/>
    <property type="evidence" value="ECO:0007669"/>
    <property type="project" value="UniProtKB-SubCell"/>
</dbReference>
<organism evidence="5 6">
    <name type="scientific">Vibrio tapetis subsp. tapetis</name>
    <dbReference type="NCBI Taxonomy" id="1671868"/>
    <lineage>
        <taxon>Bacteria</taxon>
        <taxon>Pseudomonadati</taxon>
        <taxon>Pseudomonadota</taxon>
        <taxon>Gammaproteobacteria</taxon>
        <taxon>Vibrionales</taxon>
        <taxon>Vibrionaceae</taxon>
        <taxon>Vibrio</taxon>
    </lineage>
</organism>
<comment type="subcellular location">
    <subcellularLocation>
        <location evidence="1">Cell outer membrane</location>
    </subcellularLocation>
</comment>
<keyword evidence="2" id="KW-1133">Transmembrane helix</keyword>
<dbReference type="PIRSF" id="PIRSF003259">
    <property type="entry name" value="Pilus_assembly_TraL"/>
    <property type="match status" value="1"/>
</dbReference>
<dbReference type="EMBL" id="LT960612">
    <property type="protein sequence ID" value="SON53423.1"/>
    <property type="molecule type" value="Genomic_DNA"/>
</dbReference>
<dbReference type="InterPro" id="IPR016382">
    <property type="entry name" value="Pilus_assmbly_TraL"/>
</dbReference>
<dbReference type="Proteomes" id="UP000235828">
    <property type="component" value="Chromosome B"/>
</dbReference>
<evidence type="ECO:0000313" key="5">
    <source>
        <dbReference type="EMBL" id="SON53453.1"/>
    </source>
</evidence>
<keyword evidence="1 2" id="KW-0472">Membrane</keyword>
<feature type="transmembrane region" description="Helical" evidence="2">
    <location>
        <begin position="28"/>
        <end position="55"/>
    </location>
</feature>
<evidence type="ECO:0000256" key="1">
    <source>
        <dbReference type="PIRNR" id="PIRNR003259"/>
    </source>
</evidence>
<comment type="function">
    <text evidence="1">Membrane protein involved in F pilin formation.</text>
</comment>
<evidence type="ECO:0000256" key="2">
    <source>
        <dbReference type="SAM" id="Phobius"/>
    </source>
</evidence>
<evidence type="ECO:0000313" key="3">
    <source>
        <dbReference type="EMBL" id="SON51584.1"/>
    </source>
</evidence>
<dbReference type="KEGG" id="vta:P0009"/>
<proteinExistence type="predicted"/>
<keyword evidence="1" id="KW-0184">Conjugation</keyword>
<geneLocation type="plasmid" evidence="5">
    <name>P</name>
</geneLocation>